<organism evidence="2 3">
    <name type="scientific">Streptomyces scabichelini</name>
    <dbReference type="NCBI Taxonomy" id="2711217"/>
    <lineage>
        <taxon>Bacteria</taxon>
        <taxon>Bacillati</taxon>
        <taxon>Actinomycetota</taxon>
        <taxon>Actinomycetes</taxon>
        <taxon>Kitasatosporales</taxon>
        <taxon>Streptomycetaceae</taxon>
        <taxon>Streptomyces</taxon>
    </lineage>
</organism>
<proteinExistence type="predicted"/>
<dbReference type="SUPFAM" id="SSF47413">
    <property type="entry name" value="lambda repressor-like DNA-binding domains"/>
    <property type="match status" value="1"/>
</dbReference>
<dbReference type="Pfam" id="PF17765">
    <property type="entry name" value="MLTR_LBD"/>
    <property type="match status" value="1"/>
</dbReference>
<reference evidence="2 3" key="1">
    <citation type="submission" date="2020-02" db="EMBL/GenBank/DDBJ databases">
        <title>Whole-genome analyses of novel actinobacteria.</title>
        <authorList>
            <person name="Sahin N."/>
            <person name="Gencbay T."/>
        </authorList>
    </citation>
    <scope>NUCLEOTIDE SEQUENCE [LARGE SCALE GENOMIC DNA]</scope>
    <source>
        <strain evidence="2 3">HC44</strain>
    </source>
</reference>
<dbReference type="InterPro" id="IPR001387">
    <property type="entry name" value="Cro/C1-type_HTH"/>
</dbReference>
<dbReference type="EMBL" id="JAAKZY010000274">
    <property type="protein sequence ID" value="NGO14605.1"/>
    <property type="molecule type" value="Genomic_DNA"/>
</dbReference>
<dbReference type="GO" id="GO:0003677">
    <property type="term" value="F:DNA binding"/>
    <property type="evidence" value="ECO:0007669"/>
    <property type="project" value="InterPro"/>
</dbReference>
<keyword evidence="3" id="KW-1185">Reference proteome</keyword>
<accession>A0A6G4VL70</accession>
<name>A0A6G4VL70_9ACTN</name>
<dbReference type="Gene3D" id="3.30.450.180">
    <property type="match status" value="1"/>
</dbReference>
<dbReference type="PANTHER" id="PTHR35010:SF2">
    <property type="entry name" value="BLL4672 PROTEIN"/>
    <property type="match status" value="1"/>
</dbReference>
<feature type="domain" description="MmyB-like transcription regulator ligand binding" evidence="1">
    <location>
        <begin position="112"/>
        <end position="265"/>
    </location>
</feature>
<sequence>MTPSASHRGRGPLAEYLSARRSRVRPEQHDFVRGGQRQVPGLRRDEVAILADISTDYYTRLEQGRERRPSRKVTVGIGRALALDEEEVQYLLRLASLDEPEPRPATPPNLSHTQHMLDALHVPALLSGATDIVASNKQADALFESLHPRDNLVHMVFGSPAAKDFFLDWSELAVKAVGCLRMFADHYVKIAELADHLMHEDEDFARLWAEHDVGRDFSMSMRVRHPKVGEICLAQQILDIPGVDDNVVLIFSPADAPTAEAVAELT</sequence>
<protein>
    <submittedName>
        <fullName evidence="2">Helix-turn-helix domain-containing protein</fullName>
    </submittedName>
</protein>
<dbReference type="AlphaFoldDB" id="A0A6G4VL70"/>
<comment type="caution">
    <text evidence="2">The sequence shown here is derived from an EMBL/GenBank/DDBJ whole genome shotgun (WGS) entry which is preliminary data.</text>
</comment>
<evidence type="ECO:0000313" key="2">
    <source>
        <dbReference type="EMBL" id="NGO14605.1"/>
    </source>
</evidence>
<evidence type="ECO:0000259" key="1">
    <source>
        <dbReference type="Pfam" id="PF17765"/>
    </source>
</evidence>
<dbReference type="RefSeq" id="WP_165269144.1">
    <property type="nucleotide sequence ID" value="NZ_JAAKZY010000274.1"/>
</dbReference>
<dbReference type="PANTHER" id="PTHR35010">
    <property type="entry name" value="BLL4672 PROTEIN-RELATED"/>
    <property type="match status" value="1"/>
</dbReference>
<evidence type="ECO:0000313" key="3">
    <source>
        <dbReference type="Proteomes" id="UP000472335"/>
    </source>
</evidence>
<dbReference type="Pfam" id="PF13560">
    <property type="entry name" value="HTH_31"/>
    <property type="match status" value="1"/>
</dbReference>
<dbReference type="CDD" id="cd00093">
    <property type="entry name" value="HTH_XRE"/>
    <property type="match status" value="1"/>
</dbReference>
<dbReference type="Gene3D" id="1.10.260.40">
    <property type="entry name" value="lambda repressor-like DNA-binding domains"/>
    <property type="match status" value="1"/>
</dbReference>
<gene>
    <name evidence="2" type="ORF">G5C60_45220</name>
</gene>
<dbReference type="InterPro" id="IPR041413">
    <property type="entry name" value="MLTR_LBD"/>
</dbReference>
<dbReference type="InterPro" id="IPR010982">
    <property type="entry name" value="Lambda_DNA-bd_dom_sf"/>
</dbReference>
<dbReference type="Proteomes" id="UP000472335">
    <property type="component" value="Unassembled WGS sequence"/>
</dbReference>